<reference evidence="1" key="1">
    <citation type="journal article" date="2007" name="Plant Dis.">
        <title>First Report of Tomato spotted wilt virus on Coprosma repens (Mirror Bush) in Italy.</title>
        <authorList>
            <person name="Polizzi G."/>
            <person name="Bellardi M.G."/>
        </authorList>
    </citation>
    <scope>NUCLEOTIDE SEQUENCE</scope>
</reference>
<keyword evidence="1" id="KW-0946">Virion</keyword>
<sequence length="14" mass="1577">MSKVKLTKEALLLC</sequence>
<keyword evidence="1" id="KW-0543">Viral nucleoprotein</keyword>
<organism evidence="1">
    <name type="scientific">Tomato spotted wilt virus</name>
    <name type="common">TSWV</name>
    <dbReference type="NCBI Taxonomy" id="3052585"/>
    <lineage>
        <taxon>Viruses</taxon>
        <taxon>Riboviria</taxon>
        <taxon>Orthornavirae</taxon>
        <taxon>Negarnaviricota</taxon>
        <taxon>Polyploviricotina</taxon>
        <taxon>Bunyaviricetes</taxon>
        <taxon>Elliovirales</taxon>
        <taxon>Tospoviridae</taxon>
        <taxon>Orthotospovirus</taxon>
    </lineage>
</organism>
<proteinExistence type="evidence at transcript level"/>
<organismHost>
    <name type="scientific">Frankliniella occidentalis</name>
    <name type="common">Western flower thrips</name>
    <name type="synonym">Euthrips occidentalis</name>
    <dbReference type="NCBI Taxonomy" id="133901"/>
</organismHost>
<organismHost>
    <name type="scientific">Solanum lycopersicum</name>
    <name type="common">Tomato</name>
    <name type="synonym">Lycopersicon esculentum</name>
    <dbReference type="NCBI Taxonomy" id="4081"/>
</organismHost>
<evidence type="ECO:0000313" key="1">
    <source>
        <dbReference type="EMBL" id="ABU49230.1"/>
    </source>
</evidence>
<reference evidence="1" key="2">
    <citation type="submission" date="2007-07" db="EMBL/GenBank/DDBJ databases">
        <authorList>
            <person name="Bellardi M.G."/>
        </authorList>
    </citation>
    <scope>NUCLEOTIDE SEQUENCE</scope>
</reference>
<accession>A7U8D4</accession>
<organismHost>
    <name type="scientific">Scirtothrips dorsalis</name>
    <name type="common">Chilli thrips</name>
    <dbReference type="NCBI Taxonomy" id="163899"/>
</organismHost>
<protein>
    <submittedName>
        <fullName evidence="1">Truncated nucleocapsid protein</fullName>
    </submittedName>
</protein>
<dbReference type="EMBL" id="EU020104">
    <property type="protein sequence ID" value="ABU49230.1"/>
    <property type="molecule type" value="mRNA"/>
</dbReference>
<dbReference type="GO" id="GO:0019013">
    <property type="term" value="C:viral nucleocapsid"/>
    <property type="evidence" value="ECO:0007669"/>
    <property type="project" value="UniProtKB-KW"/>
</dbReference>
<name>A7U8D4_TSWV</name>
<organismHost>
    <name type="scientific">Thrips tabaci</name>
    <dbReference type="NCBI Taxonomy" id="161014"/>
</organismHost>